<evidence type="ECO:0000313" key="19">
    <source>
        <dbReference type="Ensembl" id="ENSMODP00000049994.1"/>
    </source>
</evidence>
<dbReference type="Pfam" id="PF00373">
    <property type="entry name" value="FERM_M"/>
    <property type="match status" value="1"/>
</dbReference>
<dbReference type="Pfam" id="PF09380">
    <property type="entry name" value="FERM_C"/>
    <property type="match status" value="1"/>
</dbReference>
<dbReference type="GO" id="GO:0005634">
    <property type="term" value="C:nucleus"/>
    <property type="evidence" value="ECO:0007669"/>
    <property type="project" value="UniProtKB-SubCell"/>
</dbReference>
<reference evidence="19" key="2">
    <citation type="submission" date="2025-08" db="UniProtKB">
        <authorList>
            <consortium name="Ensembl"/>
        </authorList>
    </citation>
    <scope>IDENTIFICATION</scope>
</reference>
<keyword evidence="11" id="KW-0206">Cytoskeleton</keyword>
<feature type="compositionally biased region" description="Basic and acidic residues" evidence="17">
    <location>
        <begin position="62"/>
        <end position="76"/>
    </location>
</feature>
<dbReference type="CDD" id="cd17105">
    <property type="entry name" value="FERM_F1_EPB41"/>
    <property type="match status" value="1"/>
</dbReference>
<dbReference type="Pfam" id="PF04382">
    <property type="entry name" value="SAB"/>
    <property type="match status" value="1"/>
</dbReference>
<dbReference type="SMART" id="SM01195">
    <property type="entry name" value="FA"/>
    <property type="match status" value="1"/>
</dbReference>
<dbReference type="SUPFAM" id="SSF47031">
    <property type="entry name" value="Second domain of FERM"/>
    <property type="match status" value="1"/>
</dbReference>
<dbReference type="InterPro" id="IPR008379">
    <property type="entry name" value="Band_4.1_C"/>
</dbReference>
<dbReference type="SMART" id="SM01196">
    <property type="entry name" value="FERM_C"/>
    <property type="match status" value="1"/>
</dbReference>
<keyword evidence="8" id="KW-0498">Mitosis</keyword>
<keyword evidence="7" id="KW-0132">Cell division</keyword>
<dbReference type="Pfam" id="PF08736">
    <property type="entry name" value="FA"/>
    <property type="match status" value="1"/>
</dbReference>
<dbReference type="InterPro" id="IPR019749">
    <property type="entry name" value="Band_41_domain"/>
</dbReference>
<dbReference type="InterPro" id="IPR014847">
    <property type="entry name" value="FA"/>
</dbReference>
<dbReference type="PANTHER" id="PTHR23280">
    <property type="entry name" value="4.1 G PROTEIN"/>
    <property type="match status" value="1"/>
</dbReference>
<dbReference type="SMART" id="SM00295">
    <property type="entry name" value="B41"/>
    <property type="match status" value="1"/>
</dbReference>
<protein>
    <recommendedName>
        <fullName evidence="14">Protein 4.1</fullName>
    </recommendedName>
    <alternativeName>
        <fullName evidence="15">Band 4.1</fullName>
    </alternativeName>
    <alternativeName>
        <fullName evidence="16">Erythrocyte membrane protein band 4.1</fullName>
    </alternativeName>
</protein>
<dbReference type="InterPro" id="IPR035963">
    <property type="entry name" value="FERM_2"/>
</dbReference>
<evidence type="ECO:0000256" key="8">
    <source>
        <dbReference type="ARBA" id="ARBA00022776"/>
    </source>
</evidence>
<evidence type="ECO:0000256" key="6">
    <source>
        <dbReference type="ARBA" id="ARBA00022553"/>
    </source>
</evidence>
<dbReference type="SUPFAM" id="SSF50729">
    <property type="entry name" value="PH domain-like"/>
    <property type="match status" value="1"/>
</dbReference>
<evidence type="ECO:0000256" key="4">
    <source>
        <dbReference type="ARBA" id="ARBA00022448"/>
    </source>
</evidence>
<feature type="region of interest" description="Disordered" evidence="17">
    <location>
        <begin position="1"/>
        <end position="123"/>
    </location>
</feature>
<dbReference type="InterPro" id="IPR019748">
    <property type="entry name" value="FERM_central"/>
</dbReference>
<keyword evidence="9" id="KW-0112">Calmodulin-binding</keyword>
<dbReference type="FunFam" id="1.20.80.10:FF:000001">
    <property type="entry name" value="Erythrocyte membrane protein band 4.1"/>
    <property type="match status" value="1"/>
</dbReference>
<dbReference type="InterPro" id="IPR018980">
    <property type="entry name" value="FERM_PH-like_C"/>
</dbReference>
<feature type="compositionally biased region" description="Low complexity" evidence="17">
    <location>
        <begin position="77"/>
        <end position="88"/>
    </location>
</feature>
<comment type="subcellular location">
    <subcellularLocation>
        <location evidence="3">Cytoplasm</location>
        <location evidence="3">Cell cortex</location>
    </subcellularLocation>
    <subcellularLocation>
        <location evidence="2">Cytoplasm</location>
        <location evidence="2">Cytoskeleton</location>
    </subcellularLocation>
    <subcellularLocation>
        <location evidence="1">Nucleus</location>
    </subcellularLocation>
</comment>
<dbReference type="InterPro" id="IPR019747">
    <property type="entry name" value="FERM_CS"/>
</dbReference>
<dbReference type="PROSITE" id="PS00661">
    <property type="entry name" value="FERM_2"/>
    <property type="match status" value="1"/>
</dbReference>
<dbReference type="InterPro" id="IPR000299">
    <property type="entry name" value="FERM_domain"/>
</dbReference>
<keyword evidence="10" id="KW-0009">Actin-binding</keyword>
<keyword evidence="4" id="KW-0813">Transport</keyword>
<dbReference type="CDD" id="cd13184">
    <property type="entry name" value="FERM_C_4_1_family"/>
    <property type="match status" value="1"/>
</dbReference>
<dbReference type="CDD" id="cd14473">
    <property type="entry name" value="FERM_B-lobe"/>
    <property type="match status" value="1"/>
</dbReference>
<organism evidence="19 20">
    <name type="scientific">Monodelphis domestica</name>
    <name type="common">Gray short-tailed opossum</name>
    <dbReference type="NCBI Taxonomy" id="13616"/>
    <lineage>
        <taxon>Eukaryota</taxon>
        <taxon>Metazoa</taxon>
        <taxon>Chordata</taxon>
        <taxon>Craniata</taxon>
        <taxon>Vertebrata</taxon>
        <taxon>Euteleostomi</taxon>
        <taxon>Mammalia</taxon>
        <taxon>Metatheria</taxon>
        <taxon>Didelphimorphia</taxon>
        <taxon>Didelphidae</taxon>
        <taxon>Monodelphis</taxon>
    </lineage>
</organism>
<dbReference type="GO" id="GO:0005516">
    <property type="term" value="F:calmodulin binding"/>
    <property type="evidence" value="ECO:0007669"/>
    <property type="project" value="UniProtKB-KW"/>
</dbReference>
<accession>A0A5F8GRH5</accession>
<dbReference type="PANTHER" id="PTHR23280:SF12">
    <property type="entry name" value="PROTEIN 4.1"/>
    <property type="match status" value="1"/>
</dbReference>
<evidence type="ECO:0000256" key="5">
    <source>
        <dbReference type="ARBA" id="ARBA00022490"/>
    </source>
</evidence>
<dbReference type="InterPro" id="IPR014352">
    <property type="entry name" value="FERM/acyl-CoA-bd_prot_sf"/>
</dbReference>
<evidence type="ECO:0000256" key="15">
    <source>
        <dbReference type="ARBA" id="ARBA00030419"/>
    </source>
</evidence>
<feature type="compositionally biased region" description="Basic and acidic residues" evidence="17">
    <location>
        <begin position="169"/>
        <end position="200"/>
    </location>
</feature>
<dbReference type="Pfam" id="PF09379">
    <property type="entry name" value="FERM_N"/>
    <property type="match status" value="1"/>
</dbReference>
<reference evidence="19 20" key="1">
    <citation type="journal article" date="2007" name="Nature">
        <title>Genome of the marsupial Monodelphis domestica reveals innovation in non-coding sequences.</title>
        <authorList>
            <person name="Mikkelsen T.S."/>
            <person name="Wakefield M.J."/>
            <person name="Aken B."/>
            <person name="Amemiya C.T."/>
            <person name="Chang J.L."/>
            <person name="Duke S."/>
            <person name="Garber M."/>
            <person name="Gentles A.J."/>
            <person name="Goodstadt L."/>
            <person name="Heger A."/>
            <person name="Jurka J."/>
            <person name="Kamal M."/>
            <person name="Mauceli E."/>
            <person name="Searle S.M."/>
            <person name="Sharpe T."/>
            <person name="Baker M.L."/>
            <person name="Batzer M.A."/>
            <person name="Benos P.V."/>
            <person name="Belov K."/>
            <person name="Clamp M."/>
            <person name="Cook A."/>
            <person name="Cuff J."/>
            <person name="Das R."/>
            <person name="Davidow L."/>
            <person name="Deakin J.E."/>
            <person name="Fazzari M.J."/>
            <person name="Glass J.L."/>
            <person name="Grabherr M."/>
            <person name="Greally J.M."/>
            <person name="Gu W."/>
            <person name="Hore T.A."/>
            <person name="Huttley G.A."/>
            <person name="Kleber M."/>
            <person name="Jirtle R.L."/>
            <person name="Koina E."/>
            <person name="Lee J.T."/>
            <person name="Mahony S."/>
            <person name="Marra M.A."/>
            <person name="Miller R.D."/>
            <person name="Nicholls R.D."/>
            <person name="Oda M."/>
            <person name="Papenfuss A.T."/>
            <person name="Parra Z.E."/>
            <person name="Pollock D.D."/>
            <person name="Ray D.A."/>
            <person name="Schein J.E."/>
            <person name="Speed T.P."/>
            <person name="Thompson K."/>
            <person name="VandeBerg J.L."/>
            <person name="Wade C.M."/>
            <person name="Walker J.A."/>
            <person name="Waters P.D."/>
            <person name="Webber C."/>
            <person name="Weidman J.R."/>
            <person name="Xie X."/>
            <person name="Zody M.C."/>
            <person name="Baldwin J."/>
            <person name="Abdouelleil A."/>
            <person name="Abdulkadir J."/>
            <person name="Abebe A."/>
            <person name="Abera B."/>
            <person name="Abreu J."/>
            <person name="Acer S.C."/>
            <person name="Aftuck L."/>
            <person name="Alexander A."/>
            <person name="An P."/>
            <person name="Anderson E."/>
            <person name="Anderson S."/>
            <person name="Arachi H."/>
            <person name="Azer M."/>
            <person name="Bachantsang P."/>
            <person name="Barry A."/>
            <person name="Bayul T."/>
            <person name="Berlin A."/>
            <person name="Bessette D."/>
            <person name="Bloom T."/>
            <person name="Bloom T."/>
            <person name="Boguslavskiy L."/>
            <person name="Bonnet C."/>
            <person name="Boukhgalter B."/>
            <person name="Bourzgui I."/>
            <person name="Brown A."/>
            <person name="Cahill P."/>
            <person name="Channer S."/>
            <person name="Cheshatsang Y."/>
            <person name="Chuda L."/>
            <person name="Citroen M."/>
            <person name="Collymore A."/>
            <person name="Cooke P."/>
            <person name="Costello M."/>
            <person name="D'Aco K."/>
            <person name="Daza R."/>
            <person name="De Haan G."/>
            <person name="DeGray S."/>
            <person name="DeMaso C."/>
            <person name="Dhargay N."/>
            <person name="Dooley K."/>
            <person name="Dooley E."/>
            <person name="Doricent M."/>
            <person name="Dorje P."/>
            <person name="Dorjee K."/>
            <person name="Dupes A."/>
            <person name="Elong R."/>
            <person name="Falk J."/>
            <person name="Farina A."/>
            <person name="Faro S."/>
            <person name="Ferguson D."/>
            <person name="Fisher S."/>
            <person name="Foley C.D."/>
            <person name="Franke A."/>
            <person name="Friedrich D."/>
            <person name="Gadbois L."/>
            <person name="Gearin G."/>
            <person name="Gearin C.R."/>
            <person name="Giannoukos G."/>
            <person name="Goode T."/>
            <person name="Graham J."/>
            <person name="Grandbois E."/>
            <person name="Grewal S."/>
            <person name="Gyaltsen K."/>
            <person name="Hafez N."/>
            <person name="Hagos B."/>
            <person name="Hall J."/>
            <person name="Henson C."/>
            <person name="Hollinger A."/>
            <person name="Honan T."/>
            <person name="Huard M.D."/>
            <person name="Hughes L."/>
            <person name="Hurhula B."/>
            <person name="Husby M.E."/>
            <person name="Kamat A."/>
            <person name="Kanga B."/>
            <person name="Kashin S."/>
            <person name="Khazanovich D."/>
            <person name="Kisner P."/>
            <person name="Lance K."/>
            <person name="Lara M."/>
            <person name="Lee W."/>
            <person name="Lennon N."/>
            <person name="Letendre F."/>
            <person name="LeVine R."/>
            <person name="Lipovsky A."/>
            <person name="Liu X."/>
            <person name="Liu J."/>
            <person name="Liu S."/>
            <person name="Lokyitsang T."/>
            <person name="Lokyitsang Y."/>
            <person name="Lubonja R."/>
            <person name="Lui A."/>
            <person name="MacDonald P."/>
            <person name="Magnisalis V."/>
            <person name="Maru K."/>
            <person name="Matthews C."/>
            <person name="McCusker W."/>
            <person name="McDonough S."/>
            <person name="Mehta T."/>
            <person name="Meldrim J."/>
            <person name="Meneus L."/>
            <person name="Mihai O."/>
            <person name="Mihalev A."/>
            <person name="Mihova T."/>
            <person name="Mittelman R."/>
            <person name="Mlenga V."/>
            <person name="Montmayeur A."/>
            <person name="Mulrain L."/>
            <person name="Navidi A."/>
            <person name="Naylor J."/>
            <person name="Negash T."/>
            <person name="Nguyen T."/>
            <person name="Nguyen N."/>
            <person name="Nicol R."/>
            <person name="Norbu C."/>
            <person name="Norbu N."/>
            <person name="Novod N."/>
            <person name="O'Neill B."/>
            <person name="Osman S."/>
            <person name="Markiewicz E."/>
            <person name="Oyono O.L."/>
            <person name="Patti C."/>
            <person name="Phunkhang P."/>
            <person name="Pierre F."/>
            <person name="Priest M."/>
            <person name="Raghuraman S."/>
            <person name="Rege F."/>
            <person name="Reyes R."/>
            <person name="Rise C."/>
            <person name="Rogov P."/>
            <person name="Ross K."/>
            <person name="Ryan E."/>
            <person name="Settipalli S."/>
            <person name="Shea T."/>
            <person name="Sherpa N."/>
            <person name="Shi L."/>
            <person name="Shih D."/>
            <person name="Sparrow T."/>
            <person name="Spaulding J."/>
            <person name="Stalker J."/>
            <person name="Stange-Thomann N."/>
            <person name="Stavropoulos S."/>
            <person name="Stone C."/>
            <person name="Strader C."/>
            <person name="Tesfaye S."/>
            <person name="Thomson T."/>
            <person name="Thoulutsang Y."/>
            <person name="Thoulutsang D."/>
            <person name="Topham K."/>
            <person name="Topping I."/>
            <person name="Tsamla T."/>
            <person name="Vassiliev H."/>
            <person name="Vo A."/>
            <person name="Wangchuk T."/>
            <person name="Wangdi T."/>
            <person name="Weiand M."/>
            <person name="Wilkinson J."/>
            <person name="Wilson A."/>
            <person name="Yadav S."/>
            <person name="Young G."/>
            <person name="Yu Q."/>
            <person name="Zembek L."/>
            <person name="Zhong D."/>
            <person name="Zimmer A."/>
            <person name="Zwirko Z."/>
            <person name="Jaffe D.B."/>
            <person name="Alvarez P."/>
            <person name="Brockman W."/>
            <person name="Butler J."/>
            <person name="Chin C."/>
            <person name="Gnerre S."/>
            <person name="MacCallum I."/>
            <person name="Graves J.A."/>
            <person name="Ponting C.P."/>
            <person name="Breen M."/>
            <person name="Samollow P.B."/>
            <person name="Lander E.S."/>
            <person name="Lindblad-Toh K."/>
        </authorList>
    </citation>
    <scope>NUCLEOTIDE SEQUENCE [LARGE SCALE GENOMIC DNA]</scope>
</reference>
<evidence type="ECO:0000256" key="17">
    <source>
        <dbReference type="SAM" id="MobiDB-lite"/>
    </source>
</evidence>
<sequence>MTTEKGLVAEAENPQHQQQKEEGEGATNTGTQEAQLEESSQKAAEGINQSEQKQKASNGDTPPHEDLSKNKERTSESRGLSRLFSSFLKRPKSQVSEDEGKEIELAKDKREGGQRETEFGAGLDEEILLKAPIAAPEPELKTDPSLDLHSLSSAETQPAQEEHGEDLDFETKEGEELEEGSKVEVKKESLEPKTDKELKSSQKAVRRHRNMHCKVSLLDDTVYECVVEKHAKGQDLIKRVCEHLNLLEEDYFGLAIWDNVTSKTWLDSAKEIKKQVHGAPWNFTFNVKFYPPDPAQLSEDITRYYLCLQLRQDIVTGRLPCSFATLALLSSYTVQSELGDYDPELHGADYVSEFKLAPNQTKELEEKVMELHKSYRSMTPAQADLEFLENAKKLSMYGVDLHKAKDLEGVDIILGVCSSGLLVYKDKLRINRFPWPKVLKISYKRSSFFIKIRPGEHEQYESTIGFKLPSYRAAKKLWKVCVEHHTFFRLTSTETIPKSRFLALGSKFRYSGRTQAQTRQASALIDRPAPHFERTASKRASRSLDGAGAVETPDRSPRPTSAPAIAQSHGPEVSFPGTSNGKKPSVSKVQKETLKVEIKKEEVEPEQVEPEPTEEWKVEKTHIEVTPPTINGDQIQQPAEKTEDLIRMRKDLDKTQEEIRKHHASISELKKSFMESVPEPRPSEWDKRLSTHSPFRTLNLNGQIPSGEGPPLVKTQTVTISDVANAGKSEIPTKDVPIVHTETKTITYEAAQTDEGNGDLDPGVLLTAQTITSETTSSTTTTQITKTVKGGISETRIEKRIVITGDADIDHDQVGEVKNQWGENPLIRNQSSSKHLLRTYHMPGTLLKSVENKAMGISGYKSKNVGPVLKD</sequence>
<keyword evidence="6" id="KW-0597">Phosphoprotein</keyword>
<evidence type="ECO:0000256" key="1">
    <source>
        <dbReference type="ARBA" id="ARBA00004123"/>
    </source>
</evidence>
<dbReference type="GO" id="GO:0005198">
    <property type="term" value="F:structural molecule activity"/>
    <property type="evidence" value="ECO:0007669"/>
    <property type="project" value="InterPro"/>
</dbReference>
<evidence type="ECO:0000256" key="14">
    <source>
        <dbReference type="ARBA" id="ARBA00023658"/>
    </source>
</evidence>
<dbReference type="PRINTS" id="PR00661">
    <property type="entry name" value="ERMFAMILY"/>
</dbReference>
<dbReference type="FunFam" id="3.10.20.90:FF:000002">
    <property type="entry name" value="Erythrocyte protein band 4.1-like 3"/>
    <property type="match status" value="1"/>
</dbReference>
<dbReference type="PROSITE" id="PS00660">
    <property type="entry name" value="FERM_1"/>
    <property type="match status" value="1"/>
</dbReference>
<feature type="compositionally biased region" description="Polar residues" evidence="17">
    <location>
        <begin position="26"/>
        <end position="60"/>
    </location>
</feature>
<reference evidence="19" key="3">
    <citation type="submission" date="2025-09" db="UniProtKB">
        <authorList>
            <consortium name="Ensembl"/>
        </authorList>
    </citation>
    <scope>IDENTIFICATION</scope>
</reference>
<evidence type="ECO:0000256" key="2">
    <source>
        <dbReference type="ARBA" id="ARBA00004245"/>
    </source>
</evidence>
<gene>
    <name evidence="19" type="primary">EPB41</name>
</gene>
<evidence type="ECO:0000259" key="18">
    <source>
        <dbReference type="PROSITE" id="PS50057"/>
    </source>
</evidence>
<evidence type="ECO:0000256" key="9">
    <source>
        <dbReference type="ARBA" id="ARBA00022860"/>
    </source>
</evidence>
<dbReference type="SUPFAM" id="SSF54236">
    <property type="entry name" value="Ubiquitin-like"/>
    <property type="match status" value="1"/>
</dbReference>
<dbReference type="InterPro" id="IPR007477">
    <property type="entry name" value="SAB_dom"/>
</dbReference>
<dbReference type="PROSITE" id="PS50057">
    <property type="entry name" value="FERM_3"/>
    <property type="match status" value="1"/>
</dbReference>
<dbReference type="GeneTree" id="ENSGT00940000157833"/>
<feature type="domain" description="FERM" evidence="18">
    <location>
        <begin position="211"/>
        <end position="492"/>
    </location>
</feature>
<feature type="compositionally biased region" description="Basic and acidic residues" evidence="17">
    <location>
        <begin position="102"/>
        <end position="118"/>
    </location>
</feature>
<keyword evidence="5" id="KW-0963">Cytoplasm</keyword>
<dbReference type="InterPro" id="IPR018979">
    <property type="entry name" value="FERM_N"/>
</dbReference>
<dbReference type="InterPro" id="IPR021187">
    <property type="entry name" value="EPB4.1_FERM_F1"/>
</dbReference>
<evidence type="ECO:0000256" key="13">
    <source>
        <dbReference type="ARBA" id="ARBA00023306"/>
    </source>
</evidence>
<feature type="region of interest" description="Disordered" evidence="17">
    <location>
        <begin position="152"/>
        <end position="203"/>
    </location>
</feature>
<keyword evidence="20" id="KW-1185">Reference proteome</keyword>
<evidence type="ECO:0000256" key="7">
    <source>
        <dbReference type="ARBA" id="ARBA00022618"/>
    </source>
</evidence>
<dbReference type="PRINTS" id="PR00935">
    <property type="entry name" value="BAND41"/>
</dbReference>
<dbReference type="Ensembl" id="ENSMODT00000066459.1">
    <property type="protein sequence ID" value="ENSMODP00000049994.1"/>
    <property type="gene ID" value="ENSMODG00000011038.4"/>
</dbReference>
<dbReference type="Bgee" id="ENSMODG00000011038">
    <property type="expression patterns" value="Expressed in blood and 16 other cell types or tissues"/>
</dbReference>
<dbReference type="FunFam" id="2.30.29.30:FF:000001">
    <property type="entry name" value="Erythrocyte membrane protein band 4.1"/>
    <property type="match status" value="1"/>
</dbReference>
<dbReference type="Proteomes" id="UP000002280">
    <property type="component" value="Chromosome 4"/>
</dbReference>
<evidence type="ECO:0000313" key="20">
    <source>
        <dbReference type="Proteomes" id="UP000002280"/>
    </source>
</evidence>
<keyword evidence="12" id="KW-0539">Nucleus</keyword>
<dbReference type="Gene3D" id="3.10.20.90">
    <property type="entry name" value="Phosphatidylinositol 3-kinase Catalytic Subunit, Chain A, domain 1"/>
    <property type="match status" value="1"/>
</dbReference>
<dbReference type="AlphaFoldDB" id="A0A5F8GRH5"/>
<dbReference type="GO" id="GO:0003779">
    <property type="term" value="F:actin binding"/>
    <property type="evidence" value="ECO:0007669"/>
    <property type="project" value="UniProtKB-KW"/>
</dbReference>
<dbReference type="GO" id="GO:0051301">
    <property type="term" value="P:cell division"/>
    <property type="evidence" value="ECO:0007669"/>
    <property type="project" value="UniProtKB-KW"/>
</dbReference>
<dbReference type="GO" id="GO:0005938">
    <property type="term" value="C:cell cortex"/>
    <property type="evidence" value="ECO:0007669"/>
    <property type="project" value="UniProtKB-SubCell"/>
</dbReference>
<dbReference type="PIRSF" id="PIRSF002304">
    <property type="entry name" value="Membrane_skeletal_4_1"/>
    <property type="match status" value="1"/>
</dbReference>
<evidence type="ECO:0000256" key="10">
    <source>
        <dbReference type="ARBA" id="ARBA00023203"/>
    </source>
</evidence>
<proteinExistence type="predicted"/>
<evidence type="ECO:0000256" key="3">
    <source>
        <dbReference type="ARBA" id="ARBA00004544"/>
    </source>
</evidence>
<evidence type="ECO:0000256" key="16">
    <source>
        <dbReference type="ARBA" id="ARBA00032586"/>
    </source>
</evidence>
<dbReference type="Gene3D" id="1.20.80.10">
    <property type="match status" value="1"/>
</dbReference>
<feature type="region of interest" description="Disordered" evidence="17">
    <location>
        <begin position="518"/>
        <end position="590"/>
    </location>
</feature>
<keyword evidence="13" id="KW-0131">Cell cycle</keyword>
<dbReference type="InterPro" id="IPR029071">
    <property type="entry name" value="Ubiquitin-like_domsf"/>
</dbReference>
<evidence type="ECO:0000256" key="11">
    <source>
        <dbReference type="ARBA" id="ARBA00023212"/>
    </source>
</evidence>
<dbReference type="InterPro" id="IPR011993">
    <property type="entry name" value="PH-like_dom_sf"/>
</dbReference>
<evidence type="ECO:0000256" key="12">
    <source>
        <dbReference type="ARBA" id="ARBA00023242"/>
    </source>
</evidence>
<dbReference type="GO" id="GO:0030866">
    <property type="term" value="P:cortical actin cytoskeleton organization"/>
    <property type="evidence" value="ECO:0007669"/>
    <property type="project" value="InterPro"/>
</dbReference>
<dbReference type="Pfam" id="PF05902">
    <property type="entry name" value="4_1_CTD"/>
    <property type="match status" value="1"/>
</dbReference>
<name>A0A5F8GRH5_MONDO</name>
<dbReference type="Gene3D" id="2.30.29.30">
    <property type="entry name" value="Pleckstrin-homology domain (PH domain)/Phosphotyrosine-binding domain (PTB)"/>
    <property type="match status" value="1"/>
</dbReference>
<dbReference type="GO" id="GO:0005856">
    <property type="term" value="C:cytoskeleton"/>
    <property type="evidence" value="ECO:0007669"/>
    <property type="project" value="UniProtKB-SubCell"/>
</dbReference>
<dbReference type="InterPro" id="IPR000798">
    <property type="entry name" value="Ez/rad/moesin-like"/>
</dbReference>